<dbReference type="EMBL" id="CAICTM010002474">
    <property type="protein sequence ID" value="CAB9529356.1"/>
    <property type="molecule type" value="Genomic_DNA"/>
</dbReference>
<feature type="repeat" description="RCC1" evidence="2">
    <location>
        <begin position="478"/>
        <end position="560"/>
    </location>
</feature>
<feature type="repeat" description="RCC1" evidence="2">
    <location>
        <begin position="165"/>
        <end position="241"/>
    </location>
</feature>
<dbReference type="PROSITE" id="PS50012">
    <property type="entry name" value="RCC1_3"/>
    <property type="match status" value="5"/>
</dbReference>
<dbReference type="InterPro" id="IPR000408">
    <property type="entry name" value="Reg_chr_condens"/>
</dbReference>
<dbReference type="Proteomes" id="UP001153069">
    <property type="component" value="Unassembled WGS sequence"/>
</dbReference>
<keyword evidence="1" id="KW-0677">Repeat</keyword>
<evidence type="ECO:0000256" key="1">
    <source>
        <dbReference type="ARBA" id="ARBA00022737"/>
    </source>
</evidence>
<feature type="compositionally biased region" description="Polar residues" evidence="3">
    <location>
        <begin position="607"/>
        <end position="624"/>
    </location>
</feature>
<dbReference type="OrthoDB" id="43452at2759"/>
<feature type="repeat" description="RCC1" evidence="2">
    <location>
        <begin position="242"/>
        <end position="314"/>
    </location>
</feature>
<feature type="compositionally biased region" description="Basic and acidic residues" evidence="3">
    <location>
        <begin position="748"/>
        <end position="761"/>
    </location>
</feature>
<dbReference type="PANTHER" id="PTHR22872">
    <property type="entry name" value="BTK-BINDING PROTEIN-RELATED"/>
    <property type="match status" value="1"/>
</dbReference>
<evidence type="ECO:0000256" key="2">
    <source>
        <dbReference type="PROSITE-ProRule" id="PRU00235"/>
    </source>
</evidence>
<dbReference type="AlphaFoldDB" id="A0A9N8EY19"/>
<dbReference type="InterPro" id="IPR051625">
    <property type="entry name" value="Signaling_Regulatory_Domain"/>
</dbReference>
<dbReference type="InterPro" id="IPR009091">
    <property type="entry name" value="RCC1/BLIP-II"/>
</dbReference>
<evidence type="ECO:0000313" key="5">
    <source>
        <dbReference type="EMBL" id="CAB9529356.1"/>
    </source>
</evidence>
<reference evidence="5" key="1">
    <citation type="submission" date="2020-06" db="EMBL/GenBank/DDBJ databases">
        <authorList>
            <consortium name="Plant Systems Biology data submission"/>
        </authorList>
    </citation>
    <scope>NUCLEOTIDE SEQUENCE</scope>
    <source>
        <strain evidence="5">D6</strain>
    </source>
</reference>
<sequence length="778" mass="83479">MSSTPGTTMTRGWIGFGRNYFHTLGAERWHDLPPDSHKDELYSWGLTDEGAVDSVIEAYQYTKEIPDKRKREKSDNNNDQLVPAACSSACSFFLSGARHNRIMMLGTIHGHVMNPILEEQQFKNNQNWSPFDMVSPSTVTIPLPLPCVELAAGRHFCLARLEGGLAVCSWGAGHFGQLGHGTTSFSSGGEVGAGGIPDDVTSTSTYQATPKVIERLLPRMIGCPIAQVAAGDWHAMALTQEGTVLAWGCNRNMQCGRKSTRANKNPNAPSAAPLQMIPMPITILDSDPDRIDEPPVQIAKIVCGKAHSVAISRQNQVYCWGASHYGQCASNSGNSIRTSKYTRNTTALPRLVNALQDCQVIDVAAGDRHTLALTHGGRVFSWGAGGEGQLAIFPPIVATPKPRLIQDLDFVAIAASEMQAQARILAIAAADPNNHNVQNDATTKAQFEAEAAHTLASIPTITSVHAAGCSSFALSSNGHVYAWGCNDAKNLGLPVPPTNSLPYWEMGMTPAPPNNQRLLEVRTFDSQHNVLLPRRLESLMNVNVEQCIMGPSHSWFVGDARPPTDRGAKNGSSGAIVVGRTLYEVEQSRKAGMDGSRVHHNNGGSGNTASSLHTNSSWADSAATSELGGSSLTNTNNSTTRRPLISQSSTMPTDDEDNTGVDLMSASMPALPTEQEAATTGHSVARRNSGGDERRARYGRRHSDTDAAVAGTPGGSKSRQFSLSNLLRKLGVSNKKNNSSASAPPENDIDRSSNHDKDKRMSNSSSGKSRFRLRSNNS</sequence>
<feature type="repeat" description="RCC1" evidence="2">
    <location>
        <begin position="315"/>
        <end position="376"/>
    </location>
</feature>
<dbReference type="InterPro" id="IPR058923">
    <property type="entry name" value="RCC1-like_dom"/>
</dbReference>
<feature type="region of interest" description="Disordered" evidence="3">
    <location>
        <begin position="589"/>
        <end position="720"/>
    </location>
</feature>
<evidence type="ECO:0000256" key="3">
    <source>
        <dbReference type="SAM" id="MobiDB-lite"/>
    </source>
</evidence>
<dbReference type="Gene3D" id="2.130.10.30">
    <property type="entry name" value="Regulator of chromosome condensation 1/beta-lactamase-inhibitor protein II"/>
    <property type="match status" value="2"/>
</dbReference>
<comment type="caution">
    <text evidence="5">The sequence shown here is derived from an EMBL/GenBank/DDBJ whole genome shotgun (WGS) entry which is preliminary data.</text>
</comment>
<dbReference type="PRINTS" id="PR00633">
    <property type="entry name" value="RCCNDNSATION"/>
</dbReference>
<feature type="region of interest" description="Disordered" evidence="3">
    <location>
        <begin position="732"/>
        <end position="778"/>
    </location>
</feature>
<dbReference type="PANTHER" id="PTHR22872:SF2">
    <property type="entry name" value="INHIBITOR OF BRUTON TYROSINE KINASE"/>
    <property type="match status" value="1"/>
</dbReference>
<feature type="compositionally biased region" description="Basic residues" evidence="3">
    <location>
        <begin position="769"/>
        <end position="778"/>
    </location>
</feature>
<name>A0A9N8EY19_9STRA</name>
<protein>
    <submittedName>
        <fullName evidence="5">RCC1 and BTB domain-containing protein 2</fullName>
    </submittedName>
</protein>
<feature type="repeat" description="RCC1" evidence="2">
    <location>
        <begin position="377"/>
        <end position="440"/>
    </location>
</feature>
<feature type="compositionally biased region" description="Low complexity" evidence="3">
    <location>
        <begin position="733"/>
        <end position="743"/>
    </location>
</feature>
<evidence type="ECO:0000313" key="6">
    <source>
        <dbReference type="Proteomes" id="UP001153069"/>
    </source>
</evidence>
<organism evidence="5 6">
    <name type="scientific">Seminavis robusta</name>
    <dbReference type="NCBI Taxonomy" id="568900"/>
    <lineage>
        <taxon>Eukaryota</taxon>
        <taxon>Sar</taxon>
        <taxon>Stramenopiles</taxon>
        <taxon>Ochrophyta</taxon>
        <taxon>Bacillariophyta</taxon>
        <taxon>Bacillariophyceae</taxon>
        <taxon>Bacillariophycidae</taxon>
        <taxon>Naviculales</taxon>
        <taxon>Naviculaceae</taxon>
        <taxon>Seminavis</taxon>
    </lineage>
</organism>
<evidence type="ECO:0000259" key="4">
    <source>
        <dbReference type="Pfam" id="PF25390"/>
    </source>
</evidence>
<proteinExistence type="predicted"/>
<dbReference type="PROSITE" id="PS00626">
    <property type="entry name" value="RCC1_2"/>
    <property type="match status" value="2"/>
</dbReference>
<dbReference type="SUPFAM" id="SSF50985">
    <property type="entry name" value="RCC1/BLIP-II"/>
    <property type="match status" value="1"/>
</dbReference>
<feature type="compositionally biased region" description="Low complexity" evidence="3">
    <location>
        <begin position="627"/>
        <end position="640"/>
    </location>
</feature>
<feature type="domain" description="RCC1-like" evidence="4">
    <location>
        <begin position="37"/>
        <end position="408"/>
    </location>
</feature>
<feature type="compositionally biased region" description="Basic and acidic residues" evidence="3">
    <location>
        <begin position="689"/>
        <end position="705"/>
    </location>
</feature>
<accession>A0A9N8EY19</accession>
<keyword evidence="6" id="KW-1185">Reference proteome</keyword>
<dbReference type="Pfam" id="PF25390">
    <property type="entry name" value="WD40_RLD"/>
    <property type="match status" value="1"/>
</dbReference>
<gene>
    <name evidence="5" type="ORF">SEMRO_2476_G328790.1</name>
</gene>